<keyword evidence="1" id="KW-1185">Reference proteome</keyword>
<reference evidence="2" key="2">
    <citation type="submission" date="2025-08" db="UniProtKB">
        <authorList>
            <consortium name="RefSeq"/>
        </authorList>
    </citation>
    <scope>IDENTIFICATION</scope>
    <source>
        <tissue evidence="2">Leaf</tissue>
    </source>
</reference>
<evidence type="ECO:0000313" key="2">
    <source>
        <dbReference type="RefSeq" id="XP_010489406.1"/>
    </source>
</evidence>
<gene>
    <name evidence="2" type="primary">LOC104767079</name>
</gene>
<dbReference type="Proteomes" id="UP000694864">
    <property type="component" value="Chromosome 19"/>
</dbReference>
<protein>
    <submittedName>
        <fullName evidence="2">Uncharacterized protein LOC104767079</fullName>
    </submittedName>
</protein>
<reference evidence="1" key="1">
    <citation type="journal article" date="2014" name="Nat. Commun.">
        <title>The emerging biofuel crop Camelina sativa retains a highly undifferentiated hexaploid genome structure.</title>
        <authorList>
            <person name="Kagale S."/>
            <person name="Koh C."/>
            <person name="Nixon J."/>
            <person name="Bollina V."/>
            <person name="Clarke W.E."/>
            <person name="Tuteja R."/>
            <person name="Spillane C."/>
            <person name="Robinson S.J."/>
            <person name="Links M.G."/>
            <person name="Clarke C."/>
            <person name="Higgins E.E."/>
            <person name="Huebert T."/>
            <person name="Sharpe A.G."/>
            <person name="Parkin I.A."/>
        </authorList>
    </citation>
    <scope>NUCLEOTIDE SEQUENCE [LARGE SCALE GENOMIC DNA]</scope>
    <source>
        <strain evidence="1">cv. DH55</strain>
    </source>
</reference>
<name>A0ABM0XQJ6_CAMSA</name>
<organism evidence="1 2">
    <name type="scientific">Camelina sativa</name>
    <name type="common">False flax</name>
    <name type="synonym">Myagrum sativum</name>
    <dbReference type="NCBI Taxonomy" id="90675"/>
    <lineage>
        <taxon>Eukaryota</taxon>
        <taxon>Viridiplantae</taxon>
        <taxon>Streptophyta</taxon>
        <taxon>Embryophyta</taxon>
        <taxon>Tracheophyta</taxon>
        <taxon>Spermatophyta</taxon>
        <taxon>Magnoliopsida</taxon>
        <taxon>eudicotyledons</taxon>
        <taxon>Gunneridae</taxon>
        <taxon>Pentapetalae</taxon>
        <taxon>rosids</taxon>
        <taxon>malvids</taxon>
        <taxon>Brassicales</taxon>
        <taxon>Brassicaceae</taxon>
        <taxon>Camelineae</taxon>
        <taxon>Camelina</taxon>
    </lineage>
</organism>
<evidence type="ECO:0000313" key="1">
    <source>
        <dbReference type="Proteomes" id="UP000694864"/>
    </source>
</evidence>
<accession>A0ABM0XQJ6</accession>
<proteinExistence type="predicted"/>
<dbReference type="RefSeq" id="XP_010489406.1">
    <property type="nucleotide sequence ID" value="XM_010491104.1"/>
</dbReference>
<dbReference type="GeneID" id="104767079"/>
<sequence>MASSSEEAWSDPITQKASKVVDTTLSLLHDKLQELDGVTHGKRVPQLAGSQKFPFIGSSTVKRIITDDDHIKPVEDEKAERLMEFLASDEDERFAMDSYSVRFYWQIITPRDEWPSFNYGWLRGYHMVHAMAMFRKRLMRDPCPYPTQRIAFLDQYFIAKLEKDYNQFAPKNFLFRKTF</sequence>